<evidence type="ECO:0000313" key="3">
    <source>
        <dbReference type="EMBL" id="ACB76956.1"/>
    </source>
</evidence>
<dbReference type="Proteomes" id="UP000007013">
    <property type="component" value="Chromosome"/>
</dbReference>
<dbReference type="SUPFAM" id="SSF56770">
    <property type="entry name" value="HydA/Nqo6-like"/>
    <property type="match status" value="1"/>
</dbReference>
<dbReference type="PANTHER" id="PTHR42845:SF2">
    <property type="entry name" value="F420-NON-REDUCING HYDROGENASE VHU SUBUNIT G"/>
    <property type="match status" value="1"/>
</dbReference>
<evidence type="ECO:0000313" key="4">
    <source>
        <dbReference type="Proteomes" id="UP000007013"/>
    </source>
</evidence>
<dbReference type="RefSeq" id="WP_012376485.1">
    <property type="nucleotide sequence ID" value="NC_010571.1"/>
</dbReference>
<dbReference type="HOGENOM" id="CLU_053270_0_0_0"/>
<dbReference type="Gene3D" id="3.40.50.700">
    <property type="entry name" value="NADH:ubiquinone oxidoreductase-like, 20kDa subunit"/>
    <property type="match status" value="1"/>
</dbReference>
<dbReference type="InterPro" id="IPR006137">
    <property type="entry name" value="NADH_UbQ_OxRdtase-like_20kDa"/>
</dbReference>
<evidence type="ECO:0000259" key="2">
    <source>
        <dbReference type="Pfam" id="PF01058"/>
    </source>
</evidence>
<protein>
    <submittedName>
        <fullName evidence="3">NADH ubiquinone oxidoreductase 20 kDa subunit</fullName>
    </submittedName>
</protein>
<dbReference type="InterPro" id="IPR051349">
    <property type="entry name" value="Hydrogenase_assoc-protein"/>
</dbReference>
<keyword evidence="4" id="KW-1185">Reference proteome</keyword>
<dbReference type="Pfam" id="PF01058">
    <property type="entry name" value="Oxidored_q6"/>
    <property type="match status" value="1"/>
</dbReference>
<dbReference type="OrthoDB" id="9787729at2"/>
<reference evidence="3 4" key="1">
    <citation type="journal article" date="2011" name="J. Bacteriol.">
        <title>Genome sequence of the verrucomicrobium Opitutus terrae PB90-1, an abundant inhabitant of rice paddy soil ecosystems.</title>
        <authorList>
            <person name="van Passel M.W."/>
            <person name="Kant R."/>
            <person name="Palva A."/>
            <person name="Copeland A."/>
            <person name="Lucas S."/>
            <person name="Lapidus A."/>
            <person name="Glavina del Rio T."/>
            <person name="Pitluck S."/>
            <person name="Goltsman E."/>
            <person name="Clum A."/>
            <person name="Sun H."/>
            <person name="Schmutz J."/>
            <person name="Larimer F.W."/>
            <person name="Land M.L."/>
            <person name="Hauser L."/>
            <person name="Kyrpides N."/>
            <person name="Mikhailova N."/>
            <person name="Richardson P.P."/>
            <person name="Janssen P.H."/>
            <person name="de Vos W.M."/>
            <person name="Smidt H."/>
        </authorList>
    </citation>
    <scope>NUCLEOTIDE SEQUENCE [LARGE SCALE GENOMIC DNA]</scope>
    <source>
        <strain evidence="4">DSM 11246 / JCM 15787 / PB90-1</strain>
    </source>
</reference>
<dbReference type="PANTHER" id="PTHR42845">
    <property type="entry name" value="COENZYME F420-REDUCING HYDROGENASE, GAMMA SUBUNIT"/>
    <property type="match status" value="1"/>
</dbReference>
<dbReference type="eggNOG" id="COG1941">
    <property type="taxonomic scope" value="Bacteria"/>
</dbReference>
<dbReference type="AlphaFoldDB" id="B1ZXG1"/>
<proteinExistence type="predicted"/>
<organism evidence="3 4">
    <name type="scientific">Opitutus terrae (strain DSM 11246 / JCM 15787 / PB90-1)</name>
    <dbReference type="NCBI Taxonomy" id="452637"/>
    <lineage>
        <taxon>Bacteria</taxon>
        <taxon>Pseudomonadati</taxon>
        <taxon>Verrucomicrobiota</taxon>
        <taxon>Opitutia</taxon>
        <taxon>Opitutales</taxon>
        <taxon>Opitutaceae</taxon>
        <taxon>Opitutus</taxon>
    </lineage>
</organism>
<dbReference type="GO" id="GO:0051536">
    <property type="term" value="F:iron-sulfur cluster binding"/>
    <property type="evidence" value="ECO:0007669"/>
    <property type="project" value="InterPro"/>
</dbReference>
<gene>
    <name evidence="3" type="ordered locus">Oter_3679</name>
</gene>
<accession>B1ZXG1</accession>
<evidence type="ECO:0000256" key="1">
    <source>
        <dbReference type="ARBA" id="ARBA00023002"/>
    </source>
</evidence>
<sequence>MPKPKVAFYWCAACGGCEEAIVDFAEDILGVIEAVDIVFWPVAMDFKKKDVDALPDQGITATFLNGAIRTSEQEEMAQLLRRKSQFLIAYGACAHLGGIPGLANQFDREQLLSYVYEQTPTIDNPTHVRPQPAHQNNGHSLTLPEFRHTVRSLDQVVAVDYYIPGCPPTPKITKAAITALLEGKLPPRGSVLAPDVALCNECARKPSKPATLSFTEFKRPHLAKIDPDLCLLAQGFVCMGPATRAGCEALCPAGNMPCTGCFGPTSRIRDQGAKILSSLAANAVAKTEAEAAAVLAGIPDPVGTFYRYGLATSILRGRIDRPAPSPQSVSPSAS</sequence>
<name>B1ZXG1_OPITP</name>
<feature type="domain" description="NADH:ubiquinone oxidoreductase-like 20kDa subunit" evidence="2">
    <location>
        <begin position="14"/>
        <end position="179"/>
    </location>
</feature>
<dbReference type="STRING" id="452637.Oter_3679"/>
<dbReference type="GO" id="GO:0016491">
    <property type="term" value="F:oxidoreductase activity"/>
    <property type="evidence" value="ECO:0007669"/>
    <property type="project" value="UniProtKB-KW"/>
</dbReference>
<dbReference type="KEGG" id="ote:Oter_3679"/>
<dbReference type="InterPro" id="IPR037024">
    <property type="entry name" value="NiFe_Hase_small_N_sf"/>
</dbReference>
<keyword evidence="3" id="KW-0830">Ubiquinone</keyword>
<keyword evidence="1" id="KW-0560">Oxidoreductase</keyword>
<dbReference type="EMBL" id="CP001032">
    <property type="protein sequence ID" value="ACB76956.1"/>
    <property type="molecule type" value="Genomic_DNA"/>
</dbReference>